<name>B4LRD5_DROVI</name>
<evidence type="ECO:0000256" key="6">
    <source>
        <dbReference type="ARBA" id="ARBA00022846"/>
    </source>
</evidence>
<evidence type="ECO:0000256" key="3">
    <source>
        <dbReference type="ARBA" id="ARBA00022490"/>
    </source>
</evidence>
<gene>
    <name evidence="16" type="primary">Dvir\GJ21583</name>
    <name evidence="16" type="ORF">Dvir_GJ21583</name>
</gene>
<keyword evidence="5" id="KW-0677">Repeat</keyword>
<dbReference type="InterPro" id="IPR050576">
    <property type="entry name" value="Cilia_flagella_integrity"/>
</dbReference>
<evidence type="ECO:0000256" key="4">
    <source>
        <dbReference type="ARBA" id="ARBA00022614"/>
    </source>
</evidence>
<keyword evidence="8" id="KW-0969">Cilium</keyword>
<protein>
    <recommendedName>
        <fullName evidence="11">Dynein axonemal assembly factor 1 homolog</fullName>
    </recommendedName>
    <alternativeName>
        <fullName evidence="13">Defective transmitter-recycling protein</fullName>
    </alternativeName>
    <alternativeName>
        <fullName evidence="15">Dynein regulatory complex subunit 3</fullName>
    </alternativeName>
    <alternativeName>
        <fullName evidence="12">Leucine-rich repeat-containing protein 50 homolog</fullName>
    </alternativeName>
</protein>
<dbReference type="PANTHER" id="PTHR45973">
    <property type="entry name" value="PROTEIN PHOSPHATASE 1 REGULATORY SUBUNIT SDS22-RELATED"/>
    <property type="match status" value="1"/>
</dbReference>
<dbReference type="PROSITE" id="PS51450">
    <property type="entry name" value="LRR"/>
    <property type="match status" value="4"/>
</dbReference>
<reference evidence="16 17" key="1">
    <citation type="journal article" date="2007" name="Nature">
        <title>Evolution of genes and genomes on the Drosophila phylogeny.</title>
        <authorList>
            <consortium name="Drosophila 12 Genomes Consortium"/>
            <person name="Clark A.G."/>
            <person name="Eisen M.B."/>
            <person name="Smith D.R."/>
            <person name="Bergman C.M."/>
            <person name="Oliver B."/>
            <person name="Markow T.A."/>
            <person name="Kaufman T.C."/>
            <person name="Kellis M."/>
            <person name="Gelbart W."/>
            <person name="Iyer V.N."/>
            <person name="Pollard D.A."/>
            <person name="Sackton T.B."/>
            <person name="Larracuente A.M."/>
            <person name="Singh N.D."/>
            <person name="Abad J.P."/>
            <person name="Abt D.N."/>
            <person name="Adryan B."/>
            <person name="Aguade M."/>
            <person name="Akashi H."/>
            <person name="Anderson W.W."/>
            <person name="Aquadro C.F."/>
            <person name="Ardell D.H."/>
            <person name="Arguello R."/>
            <person name="Artieri C.G."/>
            <person name="Barbash D.A."/>
            <person name="Barker D."/>
            <person name="Barsanti P."/>
            <person name="Batterham P."/>
            <person name="Batzoglou S."/>
            <person name="Begun D."/>
            <person name="Bhutkar A."/>
            <person name="Blanco E."/>
            <person name="Bosak S.A."/>
            <person name="Bradley R.K."/>
            <person name="Brand A.D."/>
            <person name="Brent M.R."/>
            <person name="Brooks A.N."/>
            <person name="Brown R.H."/>
            <person name="Butlin R.K."/>
            <person name="Caggese C."/>
            <person name="Calvi B.R."/>
            <person name="Bernardo de Carvalho A."/>
            <person name="Caspi A."/>
            <person name="Castrezana S."/>
            <person name="Celniker S.E."/>
            <person name="Chang J.L."/>
            <person name="Chapple C."/>
            <person name="Chatterji S."/>
            <person name="Chinwalla A."/>
            <person name="Civetta A."/>
            <person name="Clifton S.W."/>
            <person name="Comeron J.M."/>
            <person name="Costello J.C."/>
            <person name="Coyne J.A."/>
            <person name="Daub J."/>
            <person name="David R.G."/>
            <person name="Delcher A.L."/>
            <person name="Delehaunty K."/>
            <person name="Do C.B."/>
            <person name="Ebling H."/>
            <person name="Edwards K."/>
            <person name="Eickbush T."/>
            <person name="Evans J.D."/>
            <person name="Filipski A."/>
            <person name="Findeiss S."/>
            <person name="Freyhult E."/>
            <person name="Fulton L."/>
            <person name="Fulton R."/>
            <person name="Garcia A.C."/>
            <person name="Gardiner A."/>
            <person name="Garfield D.A."/>
            <person name="Garvin B.E."/>
            <person name="Gibson G."/>
            <person name="Gilbert D."/>
            <person name="Gnerre S."/>
            <person name="Godfrey J."/>
            <person name="Good R."/>
            <person name="Gotea V."/>
            <person name="Gravely B."/>
            <person name="Greenberg A.J."/>
            <person name="Griffiths-Jones S."/>
            <person name="Gross S."/>
            <person name="Guigo R."/>
            <person name="Gustafson E.A."/>
            <person name="Haerty W."/>
            <person name="Hahn M.W."/>
            <person name="Halligan D.L."/>
            <person name="Halpern A.L."/>
            <person name="Halter G.M."/>
            <person name="Han M.V."/>
            <person name="Heger A."/>
            <person name="Hillier L."/>
            <person name="Hinrichs A.S."/>
            <person name="Holmes I."/>
            <person name="Hoskins R.A."/>
            <person name="Hubisz M.J."/>
            <person name="Hultmark D."/>
            <person name="Huntley M.A."/>
            <person name="Jaffe D.B."/>
            <person name="Jagadeeshan S."/>
            <person name="Jeck W.R."/>
            <person name="Johnson J."/>
            <person name="Jones C.D."/>
            <person name="Jordan W.C."/>
            <person name="Karpen G.H."/>
            <person name="Kataoka E."/>
            <person name="Keightley P.D."/>
            <person name="Kheradpour P."/>
            <person name="Kirkness E.F."/>
            <person name="Koerich L.B."/>
            <person name="Kristiansen K."/>
            <person name="Kudrna D."/>
            <person name="Kulathinal R.J."/>
            <person name="Kumar S."/>
            <person name="Kwok R."/>
            <person name="Lander E."/>
            <person name="Langley C.H."/>
            <person name="Lapoint R."/>
            <person name="Lazzaro B.P."/>
            <person name="Lee S.J."/>
            <person name="Levesque L."/>
            <person name="Li R."/>
            <person name="Lin C.F."/>
            <person name="Lin M.F."/>
            <person name="Lindblad-Toh K."/>
            <person name="Llopart A."/>
            <person name="Long M."/>
            <person name="Low L."/>
            <person name="Lozovsky E."/>
            <person name="Lu J."/>
            <person name="Luo M."/>
            <person name="Machado C.A."/>
            <person name="Makalowski W."/>
            <person name="Marzo M."/>
            <person name="Matsuda M."/>
            <person name="Matzkin L."/>
            <person name="McAllister B."/>
            <person name="McBride C.S."/>
            <person name="McKernan B."/>
            <person name="McKernan K."/>
            <person name="Mendez-Lago M."/>
            <person name="Minx P."/>
            <person name="Mollenhauer M.U."/>
            <person name="Montooth K."/>
            <person name="Mount S.M."/>
            <person name="Mu X."/>
            <person name="Myers E."/>
            <person name="Negre B."/>
            <person name="Newfeld S."/>
            <person name="Nielsen R."/>
            <person name="Noor M.A."/>
            <person name="O'Grady P."/>
            <person name="Pachter L."/>
            <person name="Papaceit M."/>
            <person name="Parisi M.J."/>
            <person name="Parisi M."/>
            <person name="Parts L."/>
            <person name="Pedersen J.S."/>
            <person name="Pesole G."/>
            <person name="Phillippy A.M."/>
            <person name="Ponting C.P."/>
            <person name="Pop M."/>
            <person name="Porcelli D."/>
            <person name="Powell J.R."/>
            <person name="Prohaska S."/>
            <person name="Pruitt K."/>
            <person name="Puig M."/>
            <person name="Quesneville H."/>
            <person name="Ram K.R."/>
            <person name="Rand D."/>
            <person name="Rasmussen M.D."/>
            <person name="Reed L.K."/>
            <person name="Reenan R."/>
            <person name="Reily A."/>
            <person name="Remington K.A."/>
            <person name="Rieger T.T."/>
            <person name="Ritchie M.G."/>
            <person name="Robin C."/>
            <person name="Rogers Y.H."/>
            <person name="Rohde C."/>
            <person name="Rozas J."/>
            <person name="Rubenfield M.J."/>
            <person name="Ruiz A."/>
            <person name="Russo S."/>
            <person name="Salzberg S.L."/>
            <person name="Sanchez-Gracia A."/>
            <person name="Saranga D.J."/>
            <person name="Sato H."/>
            <person name="Schaeffer S.W."/>
            <person name="Schatz M.C."/>
            <person name="Schlenke T."/>
            <person name="Schwartz R."/>
            <person name="Segarra C."/>
            <person name="Singh R.S."/>
            <person name="Sirot L."/>
            <person name="Sirota M."/>
            <person name="Sisneros N.B."/>
            <person name="Smith C.D."/>
            <person name="Smith T.F."/>
            <person name="Spieth J."/>
            <person name="Stage D.E."/>
            <person name="Stark A."/>
            <person name="Stephan W."/>
            <person name="Strausberg R.L."/>
            <person name="Strempel S."/>
            <person name="Sturgill D."/>
            <person name="Sutton G."/>
            <person name="Sutton G.G."/>
            <person name="Tao W."/>
            <person name="Teichmann S."/>
            <person name="Tobari Y.N."/>
            <person name="Tomimura Y."/>
            <person name="Tsolas J.M."/>
            <person name="Valente V.L."/>
            <person name="Venter E."/>
            <person name="Venter J.C."/>
            <person name="Vicario S."/>
            <person name="Vieira F.G."/>
            <person name="Vilella A.J."/>
            <person name="Villasante A."/>
            <person name="Walenz B."/>
            <person name="Wang J."/>
            <person name="Wasserman M."/>
            <person name="Watts T."/>
            <person name="Wilson D."/>
            <person name="Wilson R.K."/>
            <person name="Wing R.A."/>
            <person name="Wolfner M.F."/>
            <person name="Wong A."/>
            <person name="Wong G.K."/>
            <person name="Wu C.I."/>
            <person name="Wu G."/>
            <person name="Yamamoto D."/>
            <person name="Yang H.P."/>
            <person name="Yang S.P."/>
            <person name="Yorke J.A."/>
            <person name="Yoshida K."/>
            <person name="Zdobnov E."/>
            <person name="Zhang P."/>
            <person name="Zhang Y."/>
            <person name="Zimin A.V."/>
            <person name="Baldwin J."/>
            <person name="Abdouelleil A."/>
            <person name="Abdulkadir J."/>
            <person name="Abebe A."/>
            <person name="Abera B."/>
            <person name="Abreu J."/>
            <person name="Acer S.C."/>
            <person name="Aftuck L."/>
            <person name="Alexander A."/>
            <person name="An P."/>
            <person name="Anderson E."/>
            <person name="Anderson S."/>
            <person name="Arachi H."/>
            <person name="Azer M."/>
            <person name="Bachantsang P."/>
            <person name="Barry A."/>
            <person name="Bayul T."/>
            <person name="Berlin A."/>
            <person name="Bessette D."/>
            <person name="Bloom T."/>
            <person name="Blye J."/>
            <person name="Boguslavskiy L."/>
            <person name="Bonnet C."/>
            <person name="Boukhgalter B."/>
            <person name="Bourzgui I."/>
            <person name="Brown A."/>
            <person name="Cahill P."/>
            <person name="Channer S."/>
            <person name="Cheshatsang Y."/>
            <person name="Chuda L."/>
            <person name="Citroen M."/>
            <person name="Collymore A."/>
            <person name="Cooke P."/>
            <person name="Costello M."/>
            <person name="D'Aco K."/>
            <person name="Daza R."/>
            <person name="De Haan G."/>
            <person name="DeGray S."/>
            <person name="DeMaso C."/>
            <person name="Dhargay N."/>
            <person name="Dooley K."/>
            <person name="Dooley E."/>
            <person name="Doricent M."/>
            <person name="Dorje P."/>
            <person name="Dorjee K."/>
            <person name="Dupes A."/>
            <person name="Elong R."/>
            <person name="Falk J."/>
            <person name="Farina A."/>
            <person name="Faro S."/>
            <person name="Ferguson D."/>
            <person name="Fisher S."/>
            <person name="Foley C.D."/>
            <person name="Franke A."/>
            <person name="Friedrich D."/>
            <person name="Gadbois L."/>
            <person name="Gearin G."/>
            <person name="Gearin C.R."/>
            <person name="Giannoukos G."/>
            <person name="Goode T."/>
            <person name="Graham J."/>
            <person name="Grandbois E."/>
            <person name="Grewal S."/>
            <person name="Gyaltsen K."/>
            <person name="Hafez N."/>
            <person name="Hagos B."/>
            <person name="Hall J."/>
            <person name="Henson C."/>
            <person name="Hollinger A."/>
            <person name="Honan T."/>
            <person name="Huard M.D."/>
            <person name="Hughes L."/>
            <person name="Hurhula B."/>
            <person name="Husby M.E."/>
            <person name="Kamat A."/>
            <person name="Kanga B."/>
            <person name="Kashin S."/>
            <person name="Khazanovich D."/>
            <person name="Kisner P."/>
            <person name="Lance K."/>
            <person name="Lara M."/>
            <person name="Lee W."/>
            <person name="Lennon N."/>
            <person name="Letendre F."/>
            <person name="LeVine R."/>
            <person name="Lipovsky A."/>
            <person name="Liu X."/>
            <person name="Liu J."/>
            <person name="Liu S."/>
            <person name="Lokyitsang T."/>
            <person name="Lokyitsang Y."/>
            <person name="Lubonja R."/>
            <person name="Lui A."/>
            <person name="MacDonald P."/>
            <person name="Magnisalis V."/>
            <person name="Maru K."/>
            <person name="Matthews C."/>
            <person name="McCusker W."/>
            <person name="McDonough S."/>
            <person name="Mehta T."/>
            <person name="Meldrim J."/>
            <person name="Meneus L."/>
            <person name="Mihai O."/>
            <person name="Mihalev A."/>
            <person name="Mihova T."/>
            <person name="Mittelman R."/>
            <person name="Mlenga V."/>
            <person name="Montmayeur A."/>
            <person name="Mulrain L."/>
            <person name="Navidi A."/>
            <person name="Naylor J."/>
            <person name="Negash T."/>
            <person name="Nguyen T."/>
            <person name="Nguyen N."/>
            <person name="Nicol R."/>
            <person name="Norbu C."/>
            <person name="Norbu N."/>
            <person name="Novod N."/>
            <person name="O'Neill B."/>
            <person name="Osman S."/>
            <person name="Markiewicz E."/>
            <person name="Oyono O.L."/>
            <person name="Patti C."/>
            <person name="Phunkhang P."/>
            <person name="Pierre F."/>
            <person name="Priest M."/>
            <person name="Raghuraman S."/>
            <person name="Rege F."/>
            <person name="Reyes R."/>
            <person name="Rise C."/>
            <person name="Rogov P."/>
            <person name="Ross K."/>
            <person name="Ryan E."/>
            <person name="Settipalli S."/>
            <person name="Shea T."/>
            <person name="Sherpa N."/>
            <person name="Shi L."/>
            <person name="Shih D."/>
            <person name="Sparrow T."/>
            <person name="Spaulding J."/>
            <person name="Stalker J."/>
            <person name="Stange-Thomann N."/>
            <person name="Stavropoulos S."/>
            <person name="Stone C."/>
            <person name="Strader C."/>
            <person name="Tesfaye S."/>
            <person name="Thomson T."/>
            <person name="Thoulutsang Y."/>
            <person name="Thoulutsang D."/>
            <person name="Topham K."/>
            <person name="Topping I."/>
            <person name="Tsamla T."/>
            <person name="Vassiliev H."/>
            <person name="Vo A."/>
            <person name="Wangchuk T."/>
            <person name="Wangdi T."/>
            <person name="Weiand M."/>
            <person name="Wilkinson J."/>
            <person name="Wilson A."/>
            <person name="Yadav S."/>
            <person name="Young G."/>
            <person name="Yu Q."/>
            <person name="Zembek L."/>
            <person name="Zhong D."/>
            <person name="Zimmer A."/>
            <person name="Zwirko Z."/>
            <person name="Jaffe D.B."/>
            <person name="Alvarez P."/>
            <person name="Brockman W."/>
            <person name="Butler J."/>
            <person name="Chin C."/>
            <person name="Gnerre S."/>
            <person name="Grabherr M."/>
            <person name="Kleber M."/>
            <person name="Mauceli E."/>
            <person name="MacCallum I."/>
        </authorList>
    </citation>
    <scope>NUCLEOTIDE SEQUENCE [LARGE SCALE GENOMIC DNA]</scope>
    <source>
        <strain evidence="17">Tucson 15010-1051.87</strain>
    </source>
</reference>
<evidence type="ECO:0000313" key="16">
    <source>
        <dbReference type="EMBL" id="EDW64605.2"/>
    </source>
</evidence>
<dbReference type="FunCoup" id="B4LRD5">
    <property type="interactions" value="54"/>
</dbReference>
<comment type="subcellular location">
    <subcellularLocation>
        <location evidence="2">Cytoplasm</location>
        <location evidence="2">Cytoskeleton</location>
        <location evidence="2">Flagellum axoneme</location>
    </subcellularLocation>
</comment>
<evidence type="ECO:0000256" key="12">
    <source>
        <dbReference type="ARBA" id="ARBA00030843"/>
    </source>
</evidence>
<evidence type="ECO:0000256" key="11">
    <source>
        <dbReference type="ARBA" id="ARBA00024433"/>
    </source>
</evidence>
<dbReference type="HOGENOM" id="CLU_026827_0_0_1"/>
<dbReference type="eggNOG" id="KOG0531">
    <property type="taxonomic scope" value="Eukaryota"/>
</dbReference>
<dbReference type="InterPro" id="IPR003591">
    <property type="entry name" value="Leu-rich_rpt_typical-subtyp"/>
</dbReference>
<dbReference type="PANTHER" id="PTHR45973:SF12">
    <property type="entry name" value="DYNEIN REGULATORY COMPLEX SUBUNIT 3"/>
    <property type="match status" value="1"/>
</dbReference>
<dbReference type="AlphaFoldDB" id="B4LRD5"/>
<keyword evidence="6" id="KW-0282">Flagellum</keyword>
<dbReference type="SMART" id="SM00369">
    <property type="entry name" value="LRR_TYP"/>
    <property type="match status" value="3"/>
</dbReference>
<keyword evidence="3" id="KW-0963">Cytoplasm</keyword>
<dbReference type="Pfam" id="PF14580">
    <property type="entry name" value="LRR_9"/>
    <property type="match status" value="1"/>
</dbReference>
<dbReference type="SMART" id="SM00365">
    <property type="entry name" value="LRR_SD22"/>
    <property type="match status" value="4"/>
</dbReference>
<keyword evidence="4" id="KW-0433">Leucine-rich repeat</keyword>
<evidence type="ECO:0000256" key="9">
    <source>
        <dbReference type="ARBA" id="ARBA00023212"/>
    </source>
</evidence>
<keyword evidence="17" id="KW-1185">Reference proteome</keyword>
<comment type="similarity">
    <text evidence="14">Belongs to the DRC3 family.</text>
</comment>
<evidence type="ECO:0000256" key="8">
    <source>
        <dbReference type="ARBA" id="ARBA00023069"/>
    </source>
</evidence>
<dbReference type="GO" id="GO:0005929">
    <property type="term" value="C:cilium"/>
    <property type="evidence" value="ECO:0007669"/>
    <property type="project" value="TreeGrafter"/>
</dbReference>
<proteinExistence type="inferred from homology"/>
<evidence type="ECO:0000313" key="17">
    <source>
        <dbReference type="Proteomes" id="UP000008792"/>
    </source>
</evidence>
<evidence type="ECO:0000256" key="13">
    <source>
        <dbReference type="ARBA" id="ARBA00031862"/>
    </source>
</evidence>
<dbReference type="InParanoid" id="B4LRD5"/>
<evidence type="ECO:0000256" key="7">
    <source>
        <dbReference type="ARBA" id="ARBA00023054"/>
    </source>
</evidence>
<evidence type="ECO:0000256" key="2">
    <source>
        <dbReference type="ARBA" id="ARBA00004611"/>
    </source>
</evidence>
<sequence>MIINGTHYNAQNSDILRIDHLWVLPNLTKLCLNCNKIEVIEHIGMLTALKELNLSFNYITKIENLETLVNLEVLSLFSNRITKIENLETLDKLVILSIGNNLIEVLDGIDRLRFVKSLRVLNLEGNPIAKLPDFPLSQYVTAILQQLNYYEYVYIKDEMREAAQKRFYRELREIEGKQEKEIHARETKARELAEAERLSSSFVEHLDGHQLYETMWRGDNDGKALMLIGPVAQELAEEYENDVFELTQKIYKLGLERFSERDAEIKDFMGSLREGQQELQTLGQQHIEEFMQFRDKIFEEASSTLRELEAGDEDAPEHLQLCEAMDALNAQFDDALNEMWQNLMAQELHLHEAVEETTLNFERRITRLMASFIEEAQIYFLQLRDVCEHFADNMTDAVSRFISHKLALQDLDAVPQELRMCIDDRESLLRIVGDMKATQISRIEEREDRMATRSKEFINSYVEKLSKDEMKRHRAKILEINSFMEMMTKAMANLPEEIHSELFLDER</sequence>
<dbReference type="Gene3D" id="3.80.10.10">
    <property type="entry name" value="Ribonuclease Inhibitor"/>
    <property type="match status" value="1"/>
</dbReference>
<dbReference type="InterPro" id="IPR001611">
    <property type="entry name" value="Leu-rich_rpt"/>
</dbReference>
<keyword evidence="9" id="KW-0206">Cytoskeleton</keyword>
<comment type="function">
    <text evidence="1">Cilium-specific protein required for cilia structures.</text>
</comment>
<organism evidence="16 17">
    <name type="scientific">Drosophila virilis</name>
    <name type="common">Fruit fly</name>
    <dbReference type="NCBI Taxonomy" id="7244"/>
    <lineage>
        <taxon>Eukaryota</taxon>
        <taxon>Metazoa</taxon>
        <taxon>Ecdysozoa</taxon>
        <taxon>Arthropoda</taxon>
        <taxon>Hexapoda</taxon>
        <taxon>Insecta</taxon>
        <taxon>Pterygota</taxon>
        <taxon>Neoptera</taxon>
        <taxon>Endopterygota</taxon>
        <taxon>Diptera</taxon>
        <taxon>Brachycera</taxon>
        <taxon>Muscomorpha</taxon>
        <taxon>Ephydroidea</taxon>
        <taxon>Drosophilidae</taxon>
        <taxon>Drosophila</taxon>
    </lineage>
</organism>
<dbReference type="SUPFAM" id="SSF52075">
    <property type="entry name" value="Outer arm dynein light chain 1"/>
    <property type="match status" value="1"/>
</dbReference>
<dbReference type="EMBL" id="CH940649">
    <property type="protein sequence ID" value="EDW64605.2"/>
    <property type="molecule type" value="Genomic_DNA"/>
</dbReference>
<dbReference type="SMR" id="B4LRD5"/>
<dbReference type="OrthoDB" id="27917at2759"/>
<evidence type="ECO:0000256" key="1">
    <source>
        <dbReference type="ARBA" id="ARBA00003843"/>
    </source>
</evidence>
<keyword evidence="10" id="KW-0966">Cell projection</keyword>
<dbReference type="STRING" id="7244.B4LRD5"/>
<evidence type="ECO:0000256" key="5">
    <source>
        <dbReference type="ARBA" id="ARBA00022737"/>
    </source>
</evidence>
<evidence type="ECO:0000256" key="14">
    <source>
        <dbReference type="ARBA" id="ARBA00038378"/>
    </source>
</evidence>
<evidence type="ECO:0000256" key="15">
    <source>
        <dbReference type="ARBA" id="ARBA00040950"/>
    </source>
</evidence>
<dbReference type="Proteomes" id="UP000008792">
    <property type="component" value="Unassembled WGS sequence"/>
</dbReference>
<evidence type="ECO:0000256" key="10">
    <source>
        <dbReference type="ARBA" id="ARBA00023273"/>
    </source>
</evidence>
<dbReference type="InterPro" id="IPR032675">
    <property type="entry name" value="LRR_dom_sf"/>
</dbReference>
<keyword evidence="7" id="KW-0175">Coiled coil</keyword>
<dbReference type="KEGG" id="dvi:6629156"/>
<accession>B4LRD5</accession>